<evidence type="ECO:0000259" key="2">
    <source>
        <dbReference type="Pfam" id="PF05076"/>
    </source>
</evidence>
<dbReference type="RefSeq" id="WP_087554460.1">
    <property type="nucleotide sequence ID" value="NZ_CP033133.1"/>
</dbReference>
<dbReference type="Pfam" id="PF05076">
    <property type="entry name" value="SUFU"/>
    <property type="match status" value="1"/>
</dbReference>
<proteinExistence type="predicted"/>
<feature type="domain" description="Suppressor of fused-like" evidence="2">
    <location>
        <begin position="76"/>
        <end position="258"/>
    </location>
</feature>
<feature type="chain" id="PRO_5018081499" evidence="1">
    <location>
        <begin position="26"/>
        <end position="262"/>
    </location>
</feature>
<evidence type="ECO:0000256" key="1">
    <source>
        <dbReference type="SAM" id="SignalP"/>
    </source>
</evidence>
<dbReference type="InterPro" id="IPR020941">
    <property type="entry name" value="SUFU-like_domain"/>
</dbReference>
<feature type="signal peptide" evidence="1">
    <location>
        <begin position="1"/>
        <end position="25"/>
    </location>
</feature>
<evidence type="ECO:0000313" key="4">
    <source>
        <dbReference type="Proteomes" id="UP000279962"/>
    </source>
</evidence>
<gene>
    <name evidence="3" type="ORF">CDG68_17160</name>
</gene>
<evidence type="ECO:0000313" key="3">
    <source>
        <dbReference type="EMBL" id="AYO55275.1"/>
    </source>
</evidence>
<dbReference type="AlphaFoldDB" id="A0A3G2T5I3"/>
<keyword evidence="1" id="KW-0732">Signal</keyword>
<dbReference type="InterPro" id="IPR037181">
    <property type="entry name" value="SUFU_N"/>
</dbReference>
<dbReference type="Proteomes" id="UP000279962">
    <property type="component" value="Chromosome"/>
</dbReference>
<organism evidence="3 4">
    <name type="scientific">Acinetobacter wuhouensis</name>
    <dbReference type="NCBI Taxonomy" id="1879050"/>
    <lineage>
        <taxon>Bacteria</taxon>
        <taxon>Pseudomonadati</taxon>
        <taxon>Pseudomonadota</taxon>
        <taxon>Gammaproteobacteria</taxon>
        <taxon>Moraxellales</taxon>
        <taxon>Moraxellaceae</taxon>
        <taxon>Acinetobacter</taxon>
    </lineage>
</organism>
<protein>
    <submittedName>
        <fullName evidence="3">Suppressor of fused domain protein</fullName>
    </submittedName>
</protein>
<name>A0A3G2T5I3_9GAMM</name>
<dbReference type="EMBL" id="CP033133">
    <property type="protein sequence ID" value="AYO55275.1"/>
    <property type="molecule type" value="Genomic_DNA"/>
</dbReference>
<reference evidence="3 4" key="1">
    <citation type="submission" date="2018-10" db="EMBL/GenBank/DDBJ databases">
        <title>The complete genome of Acinetobacter wuhouensis strain WCHAW010062.</title>
        <authorList>
            <person name="Hu Y."/>
            <person name="Long H."/>
            <person name="Feng Y."/>
            <person name="Zong Z."/>
        </authorList>
    </citation>
    <scope>NUCLEOTIDE SEQUENCE [LARGE SCALE GENOMIC DNA]</scope>
    <source>
        <strain evidence="3 4">WCHAW010062</strain>
    </source>
</reference>
<dbReference type="SUPFAM" id="SSF103359">
    <property type="entry name" value="Suppressor of Fused, N-terminal domain"/>
    <property type="match status" value="1"/>
</dbReference>
<accession>A0A3G2T5I3</accession>
<sequence>MLKNMKLIKFILGFTTLTASVIGFAQNSSEKEWQQVYDTREVFYEKNIGKLPDDIMKASNLFGVWPAGGFYVIPADKIKKGLWVYSTFGLTNSDMPSTLTATDIEVKHNEQGQVISSSSKLVKKTNAGPASRNAGYGYEVLMIAKENAEWPLWFMQWTGNIILLNDMDLLARVEKNNGLTVEEIPVGNDKNDTINVLIAKAQKPLPTGIKLPNGNMQFLVATVITDDEMEWSMKNGRDALLKKLIDAGVGQISDRNRPSILK</sequence>